<dbReference type="PANTHER" id="PTHR43464">
    <property type="entry name" value="METHYLTRANSFERASE"/>
    <property type="match status" value="1"/>
</dbReference>
<sequence length="212" mass="22520">MSEDDPLTYFRRAAADSLAAADPTAWFEKVYAAAESGAAVVPWDHHEASPLFVQWAQELDGTGKRAVVVGCGLGENAEFVAALGFATTAFDISATAVAAARRRFPQSLVTYVVADLFEPPASWLPGFDLVVEVATAQALPATVRPRAIAQIAKLVKPGGVLYVEARAADPGAPPKELPPWPLTRAEIESFGTPTLLERVGPHWRAVFSGQPA</sequence>
<dbReference type="InterPro" id="IPR029063">
    <property type="entry name" value="SAM-dependent_MTases_sf"/>
</dbReference>
<dbReference type="GO" id="GO:0032259">
    <property type="term" value="P:methylation"/>
    <property type="evidence" value="ECO:0007669"/>
    <property type="project" value="UniProtKB-KW"/>
</dbReference>
<dbReference type="PANTHER" id="PTHR43464:SF19">
    <property type="entry name" value="UBIQUINONE BIOSYNTHESIS O-METHYLTRANSFERASE, MITOCHONDRIAL"/>
    <property type="match status" value="1"/>
</dbReference>
<dbReference type="Gene3D" id="3.40.50.150">
    <property type="entry name" value="Vaccinia Virus protein VP39"/>
    <property type="match status" value="1"/>
</dbReference>
<dbReference type="Proteomes" id="UP000612899">
    <property type="component" value="Unassembled WGS sequence"/>
</dbReference>
<evidence type="ECO:0000256" key="3">
    <source>
        <dbReference type="ARBA" id="ARBA00022691"/>
    </source>
</evidence>
<dbReference type="CDD" id="cd02440">
    <property type="entry name" value="AdoMet_MTases"/>
    <property type="match status" value="1"/>
</dbReference>
<name>A0A8J3VJ30_9ACTN</name>
<proteinExistence type="predicted"/>
<evidence type="ECO:0000256" key="1">
    <source>
        <dbReference type="ARBA" id="ARBA00022603"/>
    </source>
</evidence>
<evidence type="ECO:0000313" key="6">
    <source>
        <dbReference type="Proteomes" id="UP000612899"/>
    </source>
</evidence>
<evidence type="ECO:0000259" key="4">
    <source>
        <dbReference type="Pfam" id="PF08241"/>
    </source>
</evidence>
<feature type="domain" description="Methyltransferase type 11" evidence="4">
    <location>
        <begin position="69"/>
        <end position="163"/>
    </location>
</feature>
<dbReference type="SUPFAM" id="SSF53335">
    <property type="entry name" value="S-adenosyl-L-methionine-dependent methyltransferases"/>
    <property type="match status" value="1"/>
</dbReference>
<keyword evidence="2" id="KW-0808">Transferase</keyword>
<evidence type="ECO:0000256" key="2">
    <source>
        <dbReference type="ARBA" id="ARBA00022679"/>
    </source>
</evidence>
<keyword evidence="1 5" id="KW-0489">Methyltransferase</keyword>
<keyword evidence="6" id="KW-1185">Reference proteome</keyword>
<evidence type="ECO:0000313" key="5">
    <source>
        <dbReference type="EMBL" id="GIH07588.1"/>
    </source>
</evidence>
<dbReference type="Pfam" id="PF08241">
    <property type="entry name" value="Methyltransf_11"/>
    <property type="match status" value="1"/>
</dbReference>
<reference evidence="5" key="1">
    <citation type="submission" date="2021-01" db="EMBL/GenBank/DDBJ databases">
        <title>Whole genome shotgun sequence of Rhizocola hellebori NBRC 109834.</title>
        <authorList>
            <person name="Komaki H."/>
            <person name="Tamura T."/>
        </authorList>
    </citation>
    <scope>NUCLEOTIDE SEQUENCE</scope>
    <source>
        <strain evidence="5">NBRC 109834</strain>
    </source>
</reference>
<comment type="caution">
    <text evidence="5">The sequence shown here is derived from an EMBL/GenBank/DDBJ whole genome shotgun (WGS) entry which is preliminary data.</text>
</comment>
<dbReference type="GO" id="GO:0008757">
    <property type="term" value="F:S-adenosylmethionine-dependent methyltransferase activity"/>
    <property type="evidence" value="ECO:0007669"/>
    <property type="project" value="InterPro"/>
</dbReference>
<accession>A0A8J3VJ30</accession>
<protein>
    <submittedName>
        <fullName evidence="5">Methyltransferase type 12</fullName>
    </submittedName>
</protein>
<dbReference type="InterPro" id="IPR013216">
    <property type="entry name" value="Methyltransf_11"/>
</dbReference>
<dbReference type="RefSeq" id="WP_203911373.1">
    <property type="nucleotide sequence ID" value="NZ_BONY01000038.1"/>
</dbReference>
<organism evidence="5 6">
    <name type="scientific">Rhizocola hellebori</name>
    <dbReference type="NCBI Taxonomy" id="1392758"/>
    <lineage>
        <taxon>Bacteria</taxon>
        <taxon>Bacillati</taxon>
        <taxon>Actinomycetota</taxon>
        <taxon>Actinomycetes</taxon>
        <taxon>Micromonosporales</taxon>
        <taxon>Micromonosporaceae</taxon>
        <taxon>Rhizocola</taxon>
    </lineage>
</organism>
<gene>
    <name evidence="5" type="ORF">Rhe02_56550</name>
</gene>
<dbReference type="AlphaFoldDB" id="A0A8J3VJ30"/>
<dbReference type="EMBL" id="BONY01000038">
    <property type="protein sequence ID" value="GIH07588.1"/>
    <property type="molecule type" value="Genomic_DNA"/>
</dbReference>
<keyword evidence="3" id="KW-0949">S-adenosyl-L-methionine</keyword>